<keyword evidence="2" id="KW-1185">Reference proteome</keyword>
<accession>A0A7D4UM60</accession>
<sequence length="462" mass="52238">METLKQLTGKNLSLWLSGELSEVKPEQHPLLNGKTAFLTQRLNLQQTFQHPNFRRQTQNISEEAAAFTTIKRFYSTNQVLETLVEFMSDYVPVPLYSPADWARADYDKVIRNNVLGTYPKLLAQLSLHPAMLYFLNGQTNTAVQPNENFGRELLELFSITPEAGYSEKDVLNVARMMSGISFSLIDFQTRATPSEHFFGRISVQGFTHANARTSDSKVILGRAQQMINHLAKQPATAEAFSIRMARRYLNDDPSPDLIQAMKSTYIKTSGSIPGVLTTLVAHPDFLATPTVKVKRPAEHLASTVRALGLEISENLLEDKFENGVLVIDALKLVLAILNQQGHLPFDWDTPDGFPEHASAWSTFGGQIQRWNMSTKLSQHNLKNIFSEPDLDREILGYSTMDDLVTRVSRRLLSSPLRAFDQKEIVGLLTKNLNKQLPDQQLRERMSRMAFALVMATEEWNLR</sequence>
<gene>
    <name evidence="1" type="ORF">HRU87_05695</name>
</gene>
<evidence type="ECO:0000313" key="2">
    <source>
        <dbReference type="Proteomes" id="UP000501003"/>
    </source>
</evidence>
<name>A0A7D4UM60_9MICO</name>
<dbReference type="Pfam" id="PF08811">
    <property type="entry name" value="DUF1800"/>
    <property type="match status" value="1"/>
</dbReference>
<organism evidence="1 2">
    <name type="scientific">Aquiluna borgnonia</name>
    <dbReference type="NCBI Taxonomy" id="2499157"/>
    <lineage>
        <taxon>Bacteria</taxon>
        <taxon>Bacillati</taxon>
        <taxon>Actinomycetota</taxon>
        <taxon>Actinomycetes</taxon>
        <taxon>Micrococcales</taxon>
        <taxon>Microbacteriaceae</taxon>
        <taxon>Luna cluster</taxon>
        <taxon>Luna-1 subcluster</taxon>
        <taxon>Aquiluna</taxon>
    </lineage>
</organism>
<dbReference type="Proteomes" id="UP000501003">
    <property type="component" value="Chromosome"/>
</dbReference>
<proteinExistence type="predicted"/>
<reference evidence="1 2" key="1">
    <citation type="submission" date="2020-05" db="EMBL/GenBank/DDBJ databases">
        <title>Aquirufa sp. strain 15G-AUS-rot a new Aquirufa species.</title>
        <authorList>
            <person name="Pitt A."/>
            <person name="Hahn M.W."/>
        </authorList>
    </citation>
    <scope>NUCLEOTIDE SEQUENCE [LARGE SCALE GENOMIC DNA]</scope>
    <source>
        <strain evidence="1 2">15G-AUS-rot</strain>
    </source>
</reference>
<dbReference type="KEGG" id="aqg:HRU87_05695"/>
<protein>
    <submittedName>
        <fullName evidence="1">DUF1800 family protein</fullName>
    </submittedName>
</protein>
<dbReference type="AlphaFoldDB" id="A0A7D4UM60"/>
<dbReference type="EMBL" id="CP054056">
    <property type="protein sequence ID" value="QKJ25658.1"/>
    <property type="molecule type" value="Genomic_DNA"/>
</dbReference>
<evidence type="ECO:0000313" key="1">
    <source>
        <dbReference type="EMBL" id="QKJ25658.1"/>
    </source>
</evidence>
<dbReference type="InterPro" id="IPR014917">
    <property type="entry name" value="DUF1800"/>
</dbReference>